<feature type="region of interest" description="Disordered" evidence="3">
    <location>
        <begin position="83"/>
        <end position="108"/>
    </location>
</feature>
<dbReference type="GO" id="GO:0005163">
    <property type="term" value="F:nerve growth factor receptor binding"/>
    <property type="evidence" value="ECO:0007669"/>
    <property type="project" value="TreeGrafter"/>
</dbReference>
<accession>A0A9D4KWR6</accession>
<feature type="domain" description="Nerve growth factor-related" evidence="5">
    <location>
        <begin position="121"/>
        <end position="213"/>
    </location>
</feature>
<dbReference type="GO" id="GO:0021675">
    <property type="term" value="P:nerve development"/>
    <property type="evidence" value="ECO:0007669"/>
    <property type="project" value="TreeGrafter"/>
</dbReference>
<dbReference type="AlphaFoldDB" id="A0A9D4KWR6"/>
<dbReference type="GO" id="GO:0008083">
    <property type="term" value="F:growth factor activity"/>
    <property type="evidence" value="ECO:0007669"/>
    <property type="project" value="UniProtKB-KW"/>
</dbReference>
<dbReference type="Gene3D" id="2.10.90.10">
    <property type="entry name" value="Cystine-knot cytokines"/>
    <property type="match status" value="1"/>
</dbReference>
<evidence type="ECO:0000256" key="3">
    <source>
        <dbReference type="SAM" id="MobiDB-lite"/>
    </source>
</evidence>
<dbReference type="EMBL" id="JAIWYP010000003">
    <property type="protein sequence ID" value="KAH3847311.1"/>
    <property type="molecule type" value="Genomic_DNA"/>
</dbReference>
<dbReference type="GO" id="GO:0007169">
    <property type="term" value="P:cell surface receptor protein tyrosine kinase signaling pathway"/>
    <property type="evidence" value="ECO:0007669"/>
    <property type="project" value="TreeGrafter"/>
</dbReference>
<name>A0A9D4KWR6_DREPO</name>
<dbReference type="Pfam" id="PF00243">
    <property type="entry name" value="NGF"/>
    <property type="match status" value="1"/>
</dbReference>
<comment type="caution">
    <text evidence="6">The sequence shown here is derived from an EMBL/GenBank/DDBJ whole genome shotgun (WGS) entry which is preliminary data.</text>
</comment>
<dbReference type="PANTHER" id="PTHR11589">
    <property type="entry name" value="NERVE GROWTH FACTOR NGF -RELATED"/>
    <property type="match status" value="1"/>
</dbReference>
<dbReference type="PROSITE" id="PS50270">
    <property type="entry name" value="NGF_2"/>
    <property type="match status" value="1"/>
</dbReference>
<sequence>MISIVYIIAQVASLVVFIALDAFGLNVGDQAKSGMEKDQVVPLQGKLVLAIDDSAALVPVLAEHSANLMNVITANAKRILNEKKQTNSKGKRRQRKNKRRHKRSRSIHRLPKHLGFPRKACGTSTSYVFKQEAKDIFGDTVSFHPVSKFGKSSVNQFFRETFCSDGGCSCGGIDSKTFTSSCETTHSYMNARTVKNETLGWTRVKVRSGCACIINEKQQETRDLQYLL</sequence>
<evidence type="ECO:0000256" key="4">
    <source>
        <dbReference type="SAM" id="Phobius"/>
    </source>
</evidence>
<comment type="similarity">
    <text evidence="1">Belongs to the NGF-beta family.</text>
</comment>
<dbReference type="InterPro" id="IPR002072">
    <property type="entry name" value="Nerve_growth_factor-rel"/>
</dbReference>
<gene>
    <name evidence="6" type="ORF">DPMN_089631</name>
</gene>
<organism evidence="6 7">
    <name type="scientific">Dreissena polymorpha</name>
    <name type="common">Zebra mussel</name>
    <name type="synonym">Mytilus polymorpha</name>
    <dbReference type="NCBI Taxonomy" id="45954"/>
    <lineage>
        <taxon>Eukaryota</taxon>
        <taxon>Metazoa</taxon>
        <taxon>Spiralia</taxon>
        <taxon>Lophotrochozoa</taxon>
        <taxon>Mollusca</taxon>
        <taxon>Bivalvia</taxon>
        <taxon>Autobranchia</taxon>
        <taxon>Heteroconchia</taxon>
        <taxon>Euheterodonta</taxon>
        <taxon>Imparidentia</taxon>
        <taxon>Neoheterodontei</taxon>
        <taxon>Myida</taxon>
        <taxon>Dreissenoidea</taxon>
        <taxon>Dreissenidae</taxon>
        <taxon>Dreissena</taxon>
    </lineage>
</organism>
<evidence type="ECO:0000313" key="6">
    <source>
        <dbReference type="EMBL" id="KAH3847311.1"/>
    </source>
</evidence>
<keyword evidence="2" id="KW-0339">Growth factor</keyword>
<keyword evidence="4" id="KW-1133">Transmembrane helix</keyword>
<keyword evidence="4" id="KW-0472">Membrane</keyword>
<keyword evidence="4" id="KW-0812">Transmembrane</keyword>
<dbReference type="PANTHER" id="PTHR11589:SF11">
    <property type="entry name" value="PREPRO-NEUROTROPHIN"/>
    <property type="match status" value="1"/>
</dbReference>
<evidence type="ECO:0000256" key="2">
    <source>
        <dbReference type="ARBA" id="ARBA00023030"/>
    </source>
</evidence>
<feature type="compositionally biased region" description="Basic residues" evidence="3">
    <location>
        <begin position="89"/>
        <end position="108"/>
    </location>
</feature>
<dbReference type="InterPro" id="IPR029034">
    <property type="entry name" value="Cystine-knot_cytokine"/>
</dbReference>
<dbReference type="GO" id="GO:0048812">
    <property type="term" value="P:neuron projection morphogenesis"/>
    <property type="evidence" value="ECO:0007669"/>
    <property type="project" value="TreeGrafter"/>
</dbReference>
<keyword evidence="7" id="KW-1185">Reference proteome</keyword>
<evidence type="ECO:0000259" key="5">
    <source>
        <dbReference type="SMART" id="SM00140"/>
    </source>
</evidence>
<dbReference type="GO" id="GO:0043524">
    <property type="term" value="P:negative regulation of neuron apoptotic process"/>
    <property type="evidence" value="ECO:0007669"/>
    <property type="project" value="TreeGrafter"/>
</dbReference>
<dbReference type="SMART" id="SM00140">
    <property type="entry name" value="NGF"/>
    <property type="match status" value="1"/>
</dbReference>
<dbReference type="SUPFAM" id="SSF57501">
    <property type="entry name" value="Cystine-knot cytokines"/>
    <property type="match status" value="1"/>
</dbReference>
<reference evidence="6" key="2">
    <citation type="submission" date="2020-11" db="EMBL/GenBank/DDBJ databases">
        <authorList>
            <person name="McCartney M.A."/>
            <person name="Auch B."/>
            <person name="Kono T."/>
            <person name="Mallez S."/>
            <person name="Becker A."/>
            <person name="Gohl D.M."/>
            <person name="Silverstein K.A.T."/>
            <person name="Koren S."/>
            <person name="Bechman K.B."/>
            <person name="Herman A."/>
            <person name="Abrahante J.E."/>
            <person name="Garbe J."/>
        </authorList>
    </citation>
    <scope>NUCLEOTIDE SEQUENCE</scope>
    <source>
        <strain evidence="6">Duluth1</strain>
        <tissue evidence="6">Whole animal</tissue>
    </source>
</reference>
<evidence type="ECO:0000313" key="7">
    <source>
        <dbReference type="Proteomes" id="UP000828390"/>
    </source>
</evidence>
<dbReference type="Proteomes" id="UP000828390">
    <property type="component" value="Unassembled WGS sequence"/>
</dbReference>
<proteinExistence type="inferred from homology"/>
<evidence type="ECO:0000256" key="1">
    <source>
        <dbReference type="ARBA" id="ARBA00010783"/>
    </source>
</evidence>
<dbReference type="GO" id="GO:0038180">
    <property type="term" value="P:nerve growth factor signaling pathway"/>
    <property type="evidence" value="ECO:0007669"/>
    <property type="project" value="TreeGrafter"/>
</dbReference>
<dbReference type="InterPro" id="IPR020408">
    <property type="entry name" value="Nerve_growth_factor-like"/>
</dbReference>
<feature type="transmembrane region" description="Helical" evidence="4">
    <location>
        <begin position="6"/>
        <end position="27"/>
    </location>
</feature>
<reference evidence="6" key="1">
    <citation type="journal article" date="2019" name="bioRxiv">
        <title>The Genome of the Zebra Mussel, Dreissena polymorpha: A Resource for Invasive Species Research.</title>
        <authorList>
            <person name="McCartney M.A."/>
            <person name="Auch B."/>
            <person name="Kono T."/>
            <person name="Mallez S."/>
            <person name="Zhang Y."/>
            <person name="Obille A."/>
            <person name="Becker A."/>
            <person name="Abrahante J.E."/>
            <person name="Garbe J."/>
            <person name="Badalamenti J.P."/>
            <person name="Herman A."/>
            <person name="Mangelson H."/>
            <person name="Liachko I."/>
            <person name="Sullivan S."/>
            <person name="Sone E.D."/>
            <person name="Koren S."/>
            <person name="Silverstein K.A.T."/>
            <person name="Beckman K.B."/>
            <person name="Gohl D.M."/>
        </authorList>
    </citation>
    <scope>NUCLEOTIDE SEQUENCE</scope>
    <source>
        <strain evidence="6">Duluth1</strain>
        <tissue evidence="6">Whole animal</tissue>
    </source>
</reference>
<protein>
    <recommendedName>
        <fullName evidence="5">Nerve growth factor-related domain-containing protein</fullName>
    </recommendedName>
</protein>